<reference evidence="2 3" key="1">
    <citation type="submission" date="2020-07" db="EMBL/GenBank/DDBJ databases">
        <title>Genomic characterization of Flavobacterium psychrophilum strains.</title>
        <authorList>
            <person name="Castillo D."/>
            <person name="Jorgensen J."/>
            <person name="Middelboe M."/>
        </authorList>
    </citation>
    <scope>NUCLEOTIDE SEQUENCE [LARGE SCALE GENOMIC DNA]</scope>
    <source>
        <strain evidence="2 3">FPS-R7</strain>
    </source>
</reference>
<evidence type="ECO:0008006" key="4">
    <source>
        <dbReference type="Google" id="ProtNLM"/>
    </source>
</evidence>
<dbReference type="RefSeq" id="WP_063742877.1">
    <property type="nucleotide sequence ID" value="NZ_CP059075.1"/>
</dbReference>
<dbReference type="PROSITE" id="PS51257">
    <property type="entry name" value="PROKAR_LIPOPROTEIN"/>
    <property type="match status" value="1"/>
</dbReference>
<keyword evidence="1" id="KW-0732">Signal</keyword>
<accession>A0A7U2RB25</accession>
<evidence type="ECO:0000256" key="1">
    <source>
        <dbReference type="SAM" id="SignalP"/>
    </source>
</evidence>
<protein>
    <recommendedName>
        <fullName evidence="4">Lipoprotein</fullName>
    </recommendedName>
</protein>
<sequence>MKNKIKKIVLLLNLSFLIYSCNGQSIDTRNKEKYKKYKNEFNSKLTNHFPLNLTAYPNNIINSKNISKNTVGFILYEYERDIVKIDSVIKSIQSESIAKYNSKDLCLLIVNRFETFETLENMEEVVITDSTKINQDCYKKLYPIPNFIDYEYPNKSNDLKLDGNFDIYVIEAKSGNHFKEFDLLPNPQMPPQWQNGYSKGIAISKEKKTIIYWGIIW</sequence>
<organism evidence="2 3">
    <name type="scientific">Flavobacterium psychrophilum</name>
    <dbReference type="NCBI Taxonomy" id="96345"/>
    <lineage>
        <taxon>Bacteria</taxon>
        <taxon>Pseudomonadati</taxon>
        <taxon>Bacteroidota</taxon>
        <taxon>Flavobacteriia</taxon>
        <taxon>Flavobacteriales</taxon>
        <taxon>Flavobacteriaceae</taxon>
        <taxon>Flavobacterium</taxon>
    </lineage>
</organism>
<dbReference type="EMBL" id="CP059075">
    <property type="protein sequence ID" value="QRE04037.1"/>
    <property type="molecule type" value="Genomic_DNA"/>
</dbReference>
<evidence type="ECO:0000313" key="2">
    <source>
        <dbReference type="EMBL" id="QRE04037.1"/>
    </source>
</evidence>
<name>A0A7U2RB25_FLAPS</name>
<dbReference type="Proteomes" id="UP000596329">
    <property type="component" value="Chromosome"/>
</dbReference>
<gene>
    <name evidence="2" type="ORF">H0H26_00025</name>
</gene>
<proteinExistence type="predicted"/>
<feature type="signal peptide" evidence="1">
    <location>
        <begin position="1"/>
        <end position="25"/>
    </location>
</feature>
<feature type="chain" id="PRO_5034258146" description="Lipoprotein" evidence="1">
    <location>
        <begin position="26"/>
        <end position="217"/>
    </location>
</feature>
<dbReference type="AlphaFoldDB" id="A0A7U2RB25"/>
<evidence type="ECO:0000313" key="3">
    <source>
        <dbReference type="Proteomes" id="UP000596329"/>
    </source>
</evidence>